<dbReference type="EMBL" id="CP017637">
    <property type="protein sequence ID" value="APG11986.1"/>
    <property type="molecule type" value="Genomic_DNA"/>
</dbReference>
<reference evidence="2 3" key="1">
    <citation type="submission" date="2016-11" db="EMBL/GenBank/DDBJ databases">
        <title>Complete Genome Sequence of Bradyrhizobium sp. strain J5, an isolated from soybean nodule in Hokkaido.</title>
        <authorList>
            <person name="Kanehara K."/>
        </authorList>
    </citation>
    <scope>NUCLEOTIDE SEQUENCE [LARGE SCALE GENOMIC DNA]</scope>
    <source>
        <strain evidence="2 3">J5</strain>
    </source>
</reference>
<dbReference type="Pfam" id="PF07484">
    <property type="entry name" value="Collar"/>
    <property type="match status" value="1"/>
</dbReference>
<dbReference type="AlphaFoldDB" id="A0A1L3FFA4"/>
<dbReference type="Gene3D" id="3.90.1340.10">
    <property type="entry name" value="Phage tail collar domain"/>
    <property type="match status" value="1"/>
</dbReference>
<proteinExistence type="predicted"/>
<accession>A0A1L3FFA4</accession>
<gene>
    <name evidence="2" type="ORF">BKD09_26980</name>
</gene>
<evidence type="ECO:0000259" key="1">
    <source>
        <dbReference type="Pfam" id="PF07484"/>
    </source>
</evidence>
<dbReference type="OrthoDB" id="9810174at2"/>
<dbReference type="InterPro" id="IPR037053">
    <property type="entry name" value="Phage_tail_collar_dom_sf"/>
</dbReference>
<name>A0A1L3FFA4_BRAJP</name>
<evidence type="ECO:0000313" key="3">
    <source>
        <dbReference type="Proteomes" id="UP000181962"/>
    </source>
</evidence>
<sequence length="181" mass="18448">MPLQPVLGQIMPFAGAVIPRGWALCNGALLAIQQNSALFSLLGTYYGGNGVTTFALPDLRGRAILGSSGAGQYPVGMTGGSYMASLNAQQLPAHNHFIQVSAAVGGGGRGSVPPTGNVFATNSLPATNPTKSFAAAGSGDTPLATATNLVNEGGNQQHNNMQPYLTISYLIATQGIFPSRS</sequence>
<organism evidence="2 3">
    <name type="scientific">Bradyrhizobium japonicum</name>
    <dbReference type="NCBI Taxonomy" id="375"/>
    <lineage>
        <taxon>Bacteria</taxon>
        <taxon>Pseudomonadati</taxon>
        <taxon>Pseudomonadota</taxon>
        <taxon>Alphaproteobacteria</taxon>
        <taxon>Hyphomicrobiales</taxon>
        <taxon>Nitrobacteraceae</taxon>
        <taxon>Bradyrhizobium</taxon>
    </lineage>
</organism>
<dbReference type="InterPro" id="IPR011083">
    <property type="entry name" value="Phage_tail_collar_dom"/>
</dbReference>
<protein>
    <submittedName>
        <fullName evidence="2">Phage tail protein</fullName>
    </submittedName>
</protein>
<dbReference type="RefSeq" id="WP_071913903.1">
    <property type="nucleotide sequence ID" value="NZ_CP017637.1"/>
</dbReference>
<feature type="domain" description="Phage tail collar" evidence="1">
    <location>
        <begin position="8"/>
        <end position="64"/>
    </location>
</feature>
<dbReference type="SUPFAM" id="SSF88874">
    <property type="entry name" value="Receptor-binding domain of short tail fibre protein gp12"/>
    <property type="match status" value="1"/>
</dbReference>
<dbReference type="Proteomes" id="UP000181962">
    <property type="component" value="Chromosome"/>
</dbReference>
<evidence type="ECO:0000313" key="2">
    <source>
        <dbReference type="EMBL" id="APG11986.1"/>
    </source>
</evidence>